<feature type="region of interest" description="Disordered" evidence="2">
    <location>
        <begin position="118"/>
        <end position="286"/>
    </location>
</feature>
<evidence type="ECO:0000313" key="5">
    <source>
        <dbReference type="Proteomes" id="UP000799429"/>
    </source>
</evidence>
<dbReference type="PANTHER" id="PTHR28260">
    <property type="entry name" value="SPINDLE POLE BODY COMPONENT SPC105"/>
    <property type="match status" value="1"/>
</dbReference>
<dbReference type="PANTHER" id="PTHR28260:SF1">
    <property type="entry name" value="SPINDLE POLE BODY COMPONENT SPC105"/>
    <property type="match status" value="1"/>
</dbReference>
<feature type="compositionally biased region" description="Low complexity" evidence="2">
    <location>
        <begin position="767"/>
        <end position="778"/>
    </location>
</feature>
<dbReference type="Pfam" id="PF18210">
    <property type="entry name" value="Knl1_RWD_C"/>
    <property type="match status" value="1"/>
</dbReference>
<feature type="compositionally biased region" description="Low complexity" evidence="2">
    <location>
        <begin position="249"/>
        <end position="261"/>
    </location>
</feature>
<feature type="region of interest" description="Disordered" evidence="2">
    <location>
        <begin position="531"/>
        <end position="557"/>
    </location>
</feature>
<feature type="region of interest" description="Disordered" evidence="2">
    <location>
        <begin position="1"/>
        <end position="102"/>
    </location>
</feature>
<feature type="compositionally biased region" description="Basic and acidic residues" evidence="2">
    <location>
        <begin position="52"/>
        <end position="61"/>
    </location>
</feature>
<dbReference type="Pfam" id="PF08317">
    <property type="entry name" value="Spc7"/>
    <property type="match status" value="1"/>
</dbReference>
<name>A0A9P4S139_9PEZI</name>
<feature type="compositionally biased region" description="Low complexity" evidence="2">
    <location>
        <begin position="430"/>
        <end position="443"/>
    </location>
</feature>
<reference evidence="4" key="1">
    <citation type="journal article" date="2020" name="Stud. Mycol.">
        <title>101 Dothideomycetes genomes: a test case for predicting lifestyles and emergence of pathogens.</title>
        <authorList>
            <person name="Haridas S."/>
            <person name="Albert R."/>
            <person name="Binder M."/>
            <person name="Bloem J."/>
            <person name="Labutti K."/>
            <person name="Salamov A."/>
            <person name="Andreopoulos B."/>
            <person name="Baker S."/>
            <person name="Barry K."/>
            <person name="Bills G."/>
            <person name="Bluhm B."/>
            <person name="Cannon C."/>
            <person name="Castanera R."/>
            <person name="Culley D."/>
            <person name="Daum C."/>
            <person name="Ezra D."/>
            <person name="Gonzalez J."/>
            <person name="Henrissat B."/>
            <person name="Kuo A."/>
            <person name="Liang C."/>
            <person name="Lipzen A."/>
            <person name="Lutzoni F."/>
            <person name="Magnuson J."/>
            <person name="Mondo S."/>
            <person name="Nolan M."/>
            <person name="Ohm R."/>
            <person name="Pangilinan J."/>
            <person name="Park H.-J."/>
            <person name="Ramirez L."/>
            <person name="Alfaro M."/>
            <person name="Sun H."/>
            <person name="Tritt A."/>
            <person name="Yoshinaga Y."/>
            <person name="Zwiers L.-H."/>
            <person name="Turgeon B."/>
            <person name="Goodwin S."/>
            <person name="Spatafora J."/>
            <person name="Crous P."/>
            <person name="Grigoriev I."/>
        </authorList>
    </citation>
    <scope>NUCLEOTIDE SEQUENCE</scope>
    <source>
        <strain evidence="4">CBS 101060</strain>
    </source>
</reference>
<dbReference type="AlphaFoldDB" id="A0A9P4S139"/>
<feature type="region of interest" description="Disordered" evidence="2">
    <location>
        <begin position="407"/>
        <end position="443"/>
    </location>
</feature>
<gene>
    <name evidence="4" type="ORF">M501DRAFT_964583</name>
</gene>
<dbReference type="GO" id="GO:0034501">
    <property type="term" value="P:protein localization to kinetochore"/>
    <property type="evidence" value="ECO:0007669"/>
    <property type="project" value="TreeGrafter"/>
</dbReference>
<dbReference type="OrthoDB" id="5592879at2759"/>
<feature type="domain" description="Spc7 kinetochore protein" evidence="3">
    <location>
        <begin position="728"/>
        <end position="1048"/>
    </location>
</feature>
<feature type="compositionally biased region" description="Low complexity" evidence="2">
    <location>
        <begin position="118"/>
        <end position="148"/>
    </location>
</feature>
<feature type="compositionally biased region" description="Polar residues" evidence="2">
    <location>
        <begin position="1"/>
        <end position="10"/>
    </location>
</feature>
<dbReference type="EMBL" id="MU006121">
    <property type="protein sequence ID" value="KAF2834301.1"/>
    <property type="molecule type" value="Genomic_DNA"/>
</dbReference>
<feature type="compositionally biased region" description="Low complexity" evidence="2">
    <location>
        <begin position="209"/>
        <end position="220"/>
    </location>
</feature>
<dbReference type="InterPro" id="IPR040850">
    <property type="entry name" value="Knl1_RWD_C"/>
</dbReference>
<dbReference type="Proteomes" id="UP000799429">
    <property type="component" value="Unassembled WGS sequence"/>
</dbReference>
<dbReference type="SMART" id="SM00787">
    <property type="entry name" value="Spc7"/>
    <property type="match status" value="1"/>
</dbReference>
<proteinExistence type="predicted"/>
<keyword evidence="1" id="KW-0175">Coiled coil</keyword>
<accession>A0A9P4S139</accession>
<dbReference type="InterPro" id="IPR013253">
    <property type="entry name" value="Spc7_domain"/>
</dbReference>
<feature type="region of interest" description="Disordered" evidence="2">
    <location>
        <begin position="762"/>
        <end position="781"/>
    </location>
</feature>
<dbReference type="InterPro" id="IPR033338">
    <property type="entry name" value="Spc105/Spc7"/>
</dbReference>
<evidence type="ECO:0000259" key="3">
    <source>
        <dbReference type="SMART" id="SM00787"/>
    </source>
</evidence>
<dbReference type="GO" id="GO:0007094">
    <property type="term" value="P:mitotic spindle assembly checkpoint signaling"/>
    <property type="evidence" value="ECO:0007669"/>
    <property type="project" value="TreeGrafter"/>
</dbReference>
<dbReference type="GO" id="GO:0000776">
    <property type="term" value="C:kinetochore"/>
    <property type="evidence" value="ECO:0007669"/>
    <property type="project" value="TreeGrafter"/>
</dbReference>
<feature type="coiled-coil region" evidence="1">
    <location>
        <begin position="940"/>
        <end position="981"/>
    </location>
</feature>
<feature type="region of interest" description="Disordered" evidence="2">
    <location>
        <begin position="314"/>
        <end position="336"/>
    </location>
</feature>
<feature type="compositionally biased region" description="Polar residues" evidence="2">
    <location>
        <begin position="459"/>
        <end position="474"/>
    </location>
</feature>
<comment type="caution">
    <text evidence="4">The sequence shown here is derived from an EMBL/GenBank/DDBJ whole genome shotgun (WGS) entry which is preliminary data.</text>
</comment>
<dbReference type="Pfam" id="PF15402">
    <property type="entry name" value="MELT_2"/>
    <property type="match status" value="5"/>
</dbReference>
<sequence>MDNSSAMSADQNKENIADGLVIATTKTKSPAASPVKHAKKTRSKSIGPGGLEETHLKESTGNRRKSAFVAPVKSILPSKADEAKRRAARRKSLANRRVSFAPEATLHTWDVVEYLRDATTSSSSSRSTRRASSTSQASAFRSPQSEISSPPPSFDPAEPKLPSTPPEHVEHEVSHSSPANQRDLHQRKRRRSSSGIPPMNFNNPEDIYSSSPLTGSSSPTQLEGNRSEDDGTTARTLDPRVGNEDTRTSLESGDSTSTSSSLEDRLRMAAQQAGTRGIDHDESGELSMELAEDDITASFKPWVSKCAGTTTTKNQLQLSSVQDERNMDPSSPPFAVPRDLTSEEDGEMSMDMTQAVGSIIQRHENPDSGDATMDITTAVGAIYQPSLENANVPRGGLKRRRSSLLSSLKPIADAQGSPAPRSSGRRNSVRRGQSSSEDSSFSDATMDLTIAMGGIKNSNAIENSRRSSTTSSLGDGTMDFTMVVGGIKGSMNSKESQDEGKQSNNGEDEIEQEDLSMDFTVVVGGIQQSPSEFAAKPLPSDQEKSRQGDGPASQIMQNTEVSMKEYSSTLKDSDTLPYTPESEQIGTSIKHIGNNTHSSFLTTNTNFIEIPKSSPPPIFVHHDQDASPMPTSIAPVEDFIHKNAKLSLNLKSSNALSDSIKLLSTPRKQDTQPSPMKRPLTPRIITPKKVISPNRILTPKNISTVQKQDRTTSIAILSTGPAPSPTKVDAGAPGTEIDPIPLHDFLNMTGIRFMDLTTTKRRHTVASSSKPSHRSSLSVEGSPSLDDWVVAAACTQPLLEMYHHGCTQLKADGSGSREVVRMLEASSLEENPALFREYMSAPSEERVIMDTQFKNMKTKARLQSKAAWYEWRSSLLNDLKTGLLKHAESFLGDEELLKRREELLDVTLPPLFDQHERLALECKNLQQQAAALTDCNRDELNSTREQLIAAEGEIEEKRRRIDILREQLRDKERGIEDIQERKHECISEIREADRVREECRGWSVKEVQTLKATANSLEKKHGWSISSASSWPLSLTLTYASELQVFLHPGAFSNNPMGGTESRDNAPISLAYVGDTSLPHPHPLTTTKRFFLQLLRANIQCIVQSQTSVSTLLFKLSSSWIIACAFAENVRQLETAYIVEEMILSDEELAIKLVLQLPTLRTKIAVMFEVSASITDAGIESTTGVHAKVIYGEKYDEAKMEEFLRGFCDSPKESEDSWRDGVAKLEEKLIRRGRKE</sequence>
<evidence type="ECO:0000256" key="1">
    <source>
        <dbReference type="SAM" id="Coils"/>
    </source>
</evidence>
<evidence type="ECO:0000256" key="2">
    <source>
        <dbReference type="SAM" id="MobiDB-lite"/>
    </source>
</evidence>
<organism evidence="4 5">
    <name type="scientific">Patellaria atrata CBS 101060</name>
    <dbReference type="NCBI Taxonomy" id="1346257"/>
    <lineage>
        <taxon>Eukaryota</taxon>
        <taxon>Fungi</taxon>
        <taxon>Dikarya</taxon>
        <taxon>Ascomycota</taxon>
        <taxon>Pezizomycotina</taxon>
        <taxon>Dothideomycetes</taxon>
        <taxon>Dothideomycetes incertae sedis</taxon>
        <taxon>Patellariales</taxon>
        <taxon>Patellariaceae</taxon>
        <taxon>Patellaria</taxon>
    </lineage>
</organism>
<protein>
    <submittedName>
        <fullName evidence="4">Spc7-domain-containing protein</fullName>
    </submittedName>
</protein>
<keyword evidence="5" id="KW-1185">Reference proteome</keyword>
<feature type="compositionally biased region" description="Basic and acidic residues" evidence="2">
    <location>
        <begin position="237"/>
        <end position="248"/>
    </location>
</feature>
<dbReference type="SMART" id="SM01315">
    <property type="entry name" value="Spc7_N"/>
    <property type="match status" value="1"/>
</dbReference>
<dbReference type="GO" id="GO:1990758">
    <property type="term" value="P:mitotic sister chromatid biorientation"/>
    <property type="evidence" value="ECO:0007669"/>
    <property type="project" value="TreeGrafter"/>
</dbReference>
<feature type="region of interest" description="Disordered" evidence="2">
    <location>
        <begin position="459"/>
        <end position="509"/>
    </location>
</feature>
<evidence type="ECO:0000313" key="4">
    <source>
        <dbReference type="EMBL" id="KAF2834301.1"/>
    </source>
</evidence>